<dbReference type="NCBIfam" id="TIGR03349">
    <property type="entry name" value="IV_VI_DotU"/>
    <property type="match status" value="1"/>
</dbReference>
<evidence type="ECO:0000256" key="3">
    <source>
        <dbReference type="SAM" id="Phobius"/>
    </source>
</evidence>
<accession>A0A7W6JT34</accession>
<feature type="domain" description="OmpA-like" evidence="4">
    <location>
        <begin position="337"/>
        <end position="457"/>
    </location>
</feature>
<keyword evidence="6" id="KW-1185">Reference proteome</keyword>
<dbReference type="Gene3D" id="3.30.1330.60">
    <property type="entry name" value="OmpA-like domain"/>
    <property type="match status" value="1"/>
</dbReference>
<comment type="caution">
    <text evidence="5">The sequence shown here is derived from an EMBL/GenBank/DDBJ whole genome shotgun (WGS) entry which is preliminary data.</text>
</comment>
<feature type="transmembrane region" description="Helical" evidence="3">
    <location>
        <begin position="252"/>
        <end position="278"/>
    </location>
</feature>
<dbReference type="PROSITE" id="PS51123">
    <property type="entry name" value="OMPA_2"/>
    <property type="match status" value="1"/>
</dbReference>
<proteinExistence type="predicted"/>
<feature type="compositionally biased region" description="Basic and acidic residues" evidence="2">
    <location>
        <begin position="52"/>
        <end position="63"/>
    </location>
</feature>
<dbReference type="Gene3D" id="1.25.40.590">
    <property type="entry name" value="Type IV / VI secretion system, DotU"/>
    <property type="match status" value="1"/>
</dbReference>
<dbReference type="GO" id="GO:0016020">
    <property type="term" value="C:membrane"/>
    <property type="evidence" value="ECO:0007669"/>
    <property type="project" value="UniProtKB-UniRule"/>
</dbReference>
<evidence type="ECO:0000256" key="1">
    <source>
        <dbReference type="PROSITE-ProRule" id="PRU00473"/>
    </source>
</evidence>
<dbReference type="Pfam" id="PF00691">
    <property type="entry name" value="OmpA"/>
    <property type="match status" value="1"/>
</dbReference>
<dbReference type="InterPro" id="IPR050330">
    <property type="entry name" value="Bact_OuterMem_StrucFunc"/>
</dbReference>
<reference evidence="5 6" key="1">
    <citation type="submission" date="2020-08" db="EMBL/GenBank/DDBJ databases">
        <title>Genomic Encyclopedia of Type Strains, Phase IV (KMG-IV): sequencing the most valuable type-strain genomes for metagenomic binning, comparative biology and taxonomic classification.</title>
        <authorList>
            <person name="Goeker M."/>
        </authorList>
    </citation>
    <scope>NUCLEOTIDE SEQUENCE [LARGE SCALE GENOMIC DNA]</scope>
    <source>
        <strain evidence="5 6">DSM 101806</strain>
    </source>
</reference>
<name>A0A7W6JT34_9SPHN</name>
<evidence type="ECO:0000259" key="4">
    <source>
        <dbReference type="PROSITE" id="PS51123"/>
    </source>
</evidence>
<dbReference type="PANTHER" id="PTHR30329">
    <property type="entry name" value="STATOR ELEMENT OF FLAGELLAR MOTOR COMPLEX"/>
    <property type="match status" value="1"/>
</dbReference>
<dbReference type="InterPro" id="IPR006665">
    <property type="entry name" value="OmpA-like"/>
</dbReference>
<keyword evidence="3" id="KW-1133">Transmembrane helix</keyword>
<dbReference type="AlphaFoldDB" id="A0A7W6JT34"/>
<dbReference type="InterPro" id="IPR036737">
    <property type="entry name" value="OmpA-like_sf"/>
</dbReference>
<dbReference type="InterPro" id="IPR038522">
    <property type="entry name" value="T4/T6SS_DotU_sf"/>
</dbReference>
<keyword evidence="3" id="KW-0812">Transmembrane</keyword>
<dbReference type="CDD" id="cd07185">
    <property type="entry name" value="OmpA_C-like"/>
    <property type="match status" value="1"/>
</dbReference>
<gene>
    <name evidence="5" type="ORF">GGR46_002579</name>
</gene>
<organism evidence="5 6">
    <name type="scientific">Sphingomonas kyeonggiensis</name>
    <dbReference type="NCBI Taxonomy" id="1268553"/>
    <lineage>
        <taxon>Bacteria</taxon>
        <taxon>Pseudomonadati</taxon>
        <taxon>Pseudomonadota</taxon>
        <taxon>Alphaproteobacteria</taxon>
        <taxon>Sphingomonadales</taxon>
        <taxon>Sphingomonadaceae</taxon>
        <taxon>Sphingomonas</taxon>
    </lineage>
</organism>
<protein>
    <submittedName>
        <fullName evidence="5">Type VI secretion system protein ImpK</fullName>
    </submittedName>
</protein>
<keyword evidence="1 3" id="KW-0472">Membrane</keyword>
<dbReference type="NCBIfam" id="NF038228">
    <property type="entry name" value="IcmH_DotU_IVB"/>
    <property type="match status" value="1"/>
</dbReference>
<sequence>MTNGNGDNGDGNRTVFRPSPLQGLRGNEGQGGYDPAPPLSRTGQGQQGVRLDPSRLAEDDVPRPAKPRAVRNVMLTEAAPVLALAAGIRSGRVRAPMPQFHREATQLIASFERAIAQHYPEEVRQRAKYAVCATIDDIAQNLPNIGTDGAEWARRSMVVQFFQENIGGDRFWQLTDDMLRAPADNLDIIELYHACLAAGFEGRFRVMPDGKRRLHEIMAKLQGALTHTRSLSQTELVPHWRGVAAPLKRLGLWNLIALAAAGAAALLLLVFIILRLILMSSGEAPSSALASVSPGAPLTLSRPAAALPSTGSAQAEGLRKFLEPEIREHLVTVEEDAQTVRVRTTVGQLFQSGSDQLEAGRETLFRRIGDAIEKEKGAVTIEGHADSDRVATLSFPDNMALSQARAETVGTIIRASLSDPNRVTTKGLGETVPIASNDTAAGKSKNRRVEIIVPRRY</sequence>
<dbReference type="Proteomes" id="UP000557392">
    <property type="component" value="Unassembled WGS sequence"/>
</dbReference>
<dbReference type="InterPro" id="IPR017732">
    <property type="entry name" value="T4/T6SS_DotU"/>
</dbReference>
<dbReference type="EMBL" id="JACIEH010000002">
    <property type="protein sequence ID" value="MBB4099015.1"/>
    <property type="molecule type" value="Genomic_DNA"/>
</dbReference>
<dbReference type="SUPFAM" id="SSF103088">
    <property type="entry name" value="OmpA-like"/>
    <property type="match status" value="1"/>
</dbReference>
<dbReference type="Pfam" id="PF09850">
    <property type="entry name" value="DotU"/>
    <property type="match status" value="1"/>
</dbReference>
<evidence type="ECO:0000313" key="5">
    <source>
        <dbReference type="EMBL" id="MBB4099015.1"/>
    </source>
</evidence>
<feature type="region of interest" description="Disordered" evidence="2">
    <location>
        <begin position="1"/>
        <end position="67"/>
    </location>
</feature>
<evidence type="ECO:0000313" key="6">
    <source>
        <dbReference type="Proteomes" id="UP000557392"/>
    </source>
</evidence>
<evidence type="ECO:0000256" key="2">
    <source>
        <dbReference type="SAM" id="MobiDB-lite"/>
    </source>
</evidence>
<dbReference type="PANTHER" id="PTHR30329:SF19">
    <property type="entry name" value="OUTER MEMBRANE PROTEIN, OMPA FAMILY"/>
    <property type="match status" value="1"/>
</dbReference>